<feature type="compositionally biased region" description="Polar residues" evidence="1">
    <location>
        <begin position="1"/>
        <end position="11"/>
    </location>
</feature>
<dbReference type="GeneID" id="97402195"/>
<evidence type="ECO:0000313" key="3">
    <source>
        <dbReference type="Proteomes" id="UP000010931"/>
    </source>
</evidence>
<accession>L7FHY4</accession>
<gene>
    <name evidence="2" type="ORF">STRTUCAR8_00970</name>
</gene>
<evidence type="ECO:0000313" key="2">
    <source>
        <dbReference type="EMBL" id="ELP70942.1"/>
    </source>
</evidence>
<evidence type="ECO:0000256" key="1">
    <source>
        <dbReference type="SAM" id="MobiDB-lite"/>
    </source>
</evidence>
<proteinExistence type="predicted"/>
<sequence length="47" mass="5199">MRRPNTLTLQGSDPADFEPMGADQSCRLSFRRDGQQELAMPTTSNNG</sequence>
<dbReference type="EMBL" id="AEJB01000025">
    <property type="protein sequence ID" value="ELP70942.1"/>
    <property type="molecule type" value="Genomic_DNA"/>
</dbReference>
<name>L7FHY4_STRT8</name>
<keyword evidence="3" id="KW-1185">Reference proteome</keyword>
<organism evidence="2 3">
    <name type="scientific">Streptomyces turgidiscabies (strain Car8)</name>
    <dbReference type="NCBI Taxonomy" id="698760"/>
    <lineage>
        <taxon>Bacteria</taxon>
        <taxon>Bacillati</taxon>
        <taxon>Actinomycetota</taxon>
        <taxon>Actinomycetes</taxon>
        <taxon>Kitasatosporales</taxon>
        <taxon>Streptomycetaceae</taxon>
        <taxon>Streptomyces</taxon>
    </lineage>
</organism>
<protein>
    <submittedName>
        <fullName evidence="2">Uncharacterized protein</fullName>
    </submittedName>
</protein>
<dbReference type="PATRIC" id="fig|698760.3.peg.437"/>
<comment type="caution">
    <text evidence="2">The sequence shown here is derived from an EMBL/GenBank/DDBJ whole genome shotgun (WGS) entry which is preliminary data.</text>
</comment>
<dbReference type="Proteomes" id="UP000010931">
    <property type="component" value="Unassembled WGS sequence"/>
</dbReference>
<feature type="region of interest" description="Disordered" evidence="1">
    <location>
        <begin position="1"/>
        <end position="22"/>
    </location>
</feature>
<dbReference type="AlphaFoldDB" id="L7FHY4"/>
<dbReference type="RefSeq" id="WP_006373740.1">
    <property type="nucleotide sequence ID" value="NZ_AEJB01000025.1"/>
</dbReference>
<reference evidence="2 3" key="1">
    <citation type="journal article" date="2011" name="Plasmid">
        <title>Streptomyces turgidiscabies Car8 contains a modular pathogenicity island that shares virulence genes with other actinobacterial plant pathogens.</title>
        <authorList>
            <person name="Huguet-Tapia J.C."/>
            <person name="Badger J.H."/>
            <person name="Loria R."/>
            <person name="Pettis G.S."/>
        </authorList>
    </citation>
    <scope>NUCLEOTIDE SEQUENCE [LARGE SCALE GENOMIC DNA]</scope>
    <source>
        <strain evidence="2 3">Car8</strain>
    </source>
</reference>